<dbReference type="InterPro" id="IPR044844">
    <property type="entry name" value="Trans_IPPS_euk-type"/>
</dbReference>
<keyword evidence="5" id="KW-0444">Lipid biosynthesis</keyword>
<keyword evidence="14" id="KW-0753">Steroid metabolism</keyword>
<dbReference type="GO" id="GO:0006696">
    <property type="term" value="P:ergosterol biosynthetic process"/>
    <property type="evidence" value="ECO:0007669"/>
    <property type="project" value="TreeGrafter"/>
</dbReference>
<evidence type="ECO:0000256" key="12">
    <source>
        <dbReference type="ARBA" id="ARBA00023136"/>
    </source>
</evidence>
<dbReference type="InterPro" id="IPR002060">
    <property type="entry name" value="Squ/phyt_synthse"/>
</dbReference>
<dbReference type="GO" id="GO:0051996">
    <property type="term" value="F:squalene synthase [NAD(P)H] activity"/>
    <property type="evidence" value="ECO:0007669"/>
    <property type="project" value="UniProtKB-EC"/>
</dbReference>
<dbReference type="GO" id="GO:0045338">
    <property type="term" value="P:farnesyl diphosphate metabolic process"/>
    <property type="evidence" value="ECO:0007669"/>
    <property type="project" value="InterPro"/>
</dbReference>
<evidence type="ECO:0000256" key="1">
    <source>
        <dbReference type="ARBA" id="ARBA00001946"/>
    </source>
</evidence>
<evidence type="ECO:0000313" key="18">
    <source>
        <dbReference type="EMBL" id="EME41522.1"/>
    </source>
</evidence>
<evidence type="ECO:0000256" key="7">
    <source>
        <dbReference type="ARBA" id="ARBA00022692"/>
    </source>
</evidence>
<evidence type="ECO:0000313" key="19">
    <source>
        <dbReference type="Proteomes" id="UP000016933"/>
    </source>
</evidence>
<keyword evidence="7" id="KW-0812">Transmembrane</keyword>
<evidence type="ECO:0000256" key="2">
    <source>
        <dbReference type="ARBA" id="ARBA00004370"/>
    </source>
</evidence>
<comment type="catalytic activity">
    <reaction evidence="15">
        <text>2 (2E,6E)-farnesyl diphosphate + NADPH + H(+) = squalene + 2 diphosphate + NADP(+)</text>
        <dbReference type="Rhea" id="RHEA:32295"/>
        <dbReference type="ChEBI" id="CHEBI:15378"/>
        <dbReference type="ChEBI" id="CHEBI:15440"/>
        <dbReference type="ChEBI" id="CHEBI:33019"/>
        <dbReference type="ChEBI" id="CHEBI:57783"/>
        <dbReference type="ChEBI" id="CHEBI:58349"/>
        <dbReference type="ChEBI" id="CHEBI:175763"/>
        <dbReference type="EC" id="2.5.1.21"/>
    </reaction>
</comment>
<name>N1PGL4_DOTSN</name>
<reference evidence="19" key="1">
    <citation type="journal article" date="2012" name="PLoS Genet.">
        <title>The genomes of the fungal plant pathogens Cladosporium fulvum and Dothistroma septosporum reveal adaptation to different hosts and lifestyles but also signatures of common ancestry.</title>
        <authorList>
            <person name="de Wit P.J.G.M."/>
            <person name="van der Burgt A."/>
            <person name="Oekmen B."/>
            <person name="Stergiopoulos I."/>
            <person name="Abd-Elsalam K.A."/>
            <person name="Aerts A.L."/>
            <person name="Bahkali A.H."/>
            <person name="Beenen H.G."/>
            <person name="Chettri P."/>
            <person name="Cox M.P."/>
            <person name="Datema E."/>
            <person name="de Vries R.P."/>
            <person name="Dhillon B."/>
            <person name="Ganley A.R."/>
            <person name="Griffiths S.A."/>
            <person name="Guo Y."/>
            <person name="Hamelin R.C."/>
            <person name="Henrissat B."/>
            <person name="Kabir M.S."/>
            <person name="Jashni M.K."/>
            <person name="Kema G."/>
            <person name="Klaubauf S."/>
            <person name="Lapidus A."/>
            <person name="Levasseur A."/>
            <person name="Lindquist E."/>
            <person name="Mehrabi R."/>
            <person name="Ohm R.A."/>
            <person name="Owen T.J."/>
            <person name="Salamov A."/>
            <person name="Schwelm A."/>
            <person name="Schijlen E."/>
            <person name="Sun H."/>
            <person name="van den Burg H.A."/>
            <person name="van Ham R.C.H.J."/>
            <person name="Zhang S."/>
            <person name="Goodwin S.B."/>
            <person name="Grigoriev I.V."/>
            <person name="Collemare J."/>
            <person name="Bradshaw R.E."/>
        </authorList>
    </citation>
    <scope>NUCLEOTIDE SEQUENCE [LARGE SCALE GENOMIC DNA]</scope>
    <source>
        <strain evidence="19">NZE10 / CBS 128990</strain>
    </source>
</reference>
<dbReference type="EMBL" id="KB446542">
    <property type="protein sequence ID" value="EME41522.1"/>
    <property type="molecule type" value="Genomic_DNA"/>
</dbReference>
<evidence type="ECO:0000256" key="9">
    <source>
        <dbReference type="ARBA" id="ARBA00022989"/>
    </source>
</evidence>
<dbReference type="OMA" id="CKSEESF"/>
<evidence type="ECO:0000256" key="15">
    <source>
        <dbReference type="ARBA" id="ARBA00050857"/>
    </source>
</evidence>
<dbReference type="STRING" id="675120.N1PGL4"/>
<evidence type="ECO:0000256" key="6">
    <source>
        <dbReference type="ARBA" id="ARBA00022679"/>
    </source>
</evidence>
<organism evidence="18 19">
    <name type="scientific">Dothistroma septosporum (strain NZE10 / CBS 128990)</name>
    <name type="common">Red band needle blight fungus</name>
    <name type="synonym">Mycosphaerella pini</name>
    <dbReference type="NCBI Taxonomy" id="675120"/>
    <lineage>
        <taxon>Eukaryota</taxon>
        <taxon>Fungi</taxon>
        <taxon>Dikarya</taxon>
        <taxon>Ascomycota</taxon>
        <taxon>Pezizomycotina</taxon>
        <taxon>Dothideomycetes</taxon>
        <taxon>Dothideomycetidae</taxon>
        <taxon>Mycosphaerellales</taxon>
        <taxon>Mycosphaerellaceae</taxon>
        <taxon>Dothistroma</taxon>
    </lineage>
</organism>
<keyword evidence="8" id="KW-0752">Steroid biosynthesis</keyword>
<gene>
    <name evidence="18" type="primary">sqs1</name>
    <name evidence="18" type="ORF">DOTSEDRAFT_36908</name>
</gene>
<evidence type="ECO:0000256" key="11">
    <source>
        <dbReference type="ARBA" id="ARBA00023098"/>
    </source>
</evidence>
<evidence type="ECO:0000256" key="16">
    <source>
        <dbReference type="ARBA" id="ARBA00051754"/>
    </source>
</evidence>
<comment type="cofactor">
    <cofactor evidence="1">
        <name>Mg(2+)</name>
        <dbReference type="ChEBI" id="CHEBI:18420"/>
    </cofactor>
</comment>
<keyword evidence="19" id="KW-1185">Reference proteome</keyword>
<dbReference type="PANTHER" id="PTHR11626">
    <property type="entry name" value="FARNESYL-DIPHOSPHATE FARNESYLTRANSFERASE"/>
    <property type="match status" value="1"/>
</dbReference>
<dbReference type="SFLD" id="SFLDG01018">
    <property type="entry name" value="Squalene/Phytoene_Synthase_Lik"/>
    <property type="match status" value="1"/>
</dbReference>
<keyword evidence="6" id="KW-0808">Transferase</keyword>
<dbReference type="eggNOG" id="KOG1459">
    <property type="taxonomic scope" value="Eukaryota"/>
</dbReference>
<dbReference type="HOGENOM" id="CLU_031981_2_1_1"/>
<dbReference type="SFLD" id="SFLDS00005">
    <property type="entry name" value="Isoprenoid_Synthase_Type_I"/>
    <property type="match status" value="1"/>
</dbReference>
<keyword evidence="12" id="KW-0472">Membrane</keyword>
<evidence type="ECO:0000256" key="10">
    <source>
        <dbReference type="ARBA" id="ARBA00023011"/>
    </source>
</evidence>
<comment type="similarity">
    <text evidence="3">Belongs to the phytoene/squalene synthase family.</text>
</comment>
<dbReference type="CDD" id="cd00683">
    <property type="entry name" value="Trans_IPPS_HH"/>
    <property type="match status" value="1"/>
</dbReference>
<dbReference type="OrthoDB" id="431150at2759"/>
<comment type="catalytic activity">
    <reaction evidence="16">
        <text>2 (2E,6E)-farnesyl diphosphate + NADH + H(+) = squalene + 2 diphosphate + NAD(+)</text>
        <dbReference type="Rhea" id="RHEA:32299"/>
        <dbReference type="ChEBI" id="CHEBI:15378"/>
        <dbReference type="ChEBI" id="CHEBI:15440"/>
        <dbReference type="ChEBI" id="CHEBI:33019"/>
        <dbReference type="ChEBI" id="CHEBI:57540"/>
        <dbReference type="ChEBI" id="CHEBI:57945"/>
        <dbReference type="ChEBI" id="CHEBI:175763"/>
        <dbReference type="EC" id="2.5.1.21"/>
    </reaction>
</comment>
<dbReference type="Pfam" id="PF00494">
    <property type="entry name" value="SQS_PSY"/>
    <property type="match status" value="1"/>
</dbReference>
<evidence type="ECO:0000256" key="8">
    <source>
        <dbReference type="ARBA" id="ARBA00022955"/>
    </source>
</evidence>
<reference evidence="18 19" key="2">
    <citation type="journal article" date="2012" name="PLoS Pathog.">
        <title>Diverse lifestyles and strategies of plant pathogenesis encoded in the genomes of eighteen Dothideomycetes fungi.</title>
        <authorList>
            <person name="Ohm R.A."/>
            <person name="Feau N."/>
            <person name="Henrissat B."/>
            <person name="Schoch C.L."/>
            <person name="Horwitz B.A."/>
            <person name="Barry K.W."/>
            <person name="Condon B.J."/>
            <person name="Copeland A.C."/>
            <person name="Dhillon B."/>
            <person name="Glaser F."/>
            <person name="Hesse C.N."/>
            <person name="Kosti I."/>
            <person name="LaButti K."/>
            <person name="Lindquist E.A."/>
            <person name="Lucas S."/>
            <person name="Salamov A.A."/>
            <person name="Bradshaw R.E."/>
            <person name="Ciuffetti L."/>
            <person name="Hamelin R.C."/>
            <person name="Kema G.H.J."/>
            <person name="Lawrence C."/>
            <person name="Scott J.A."/>
            <person name="Spatafora J.W."/>
            <person name="Turgeon B.G."/>
            <person name="de Wit P.J.G.M."/>
            <person name="Zhong S."/>
            <person name="Goodwin S.B."/>
            <person name="Grigoriev I.V."/>
        </authorList>
    </citation>
    <scope>NUCLEOTIDE SEQUENCE [LARGE SCALE GENOMIC DNA]</scope>
    <source>
        <strain evidence="19">NZE10 / CBS 128990</strain>
    </source>
</reference>
<dbReference type="PANTHER" id="PTHR11626:SF2">
    <property type="entry name" value="SQUALENE SYNTHASE"/>
    <property type="match status" value="1"/>
</dbReference>
<dbReference type="NCBIfam" id="TIGR01559">
    <property type="entry name" value="squal_synth"/>
    <property type="match status" value="1"/>
</dbReference>
<keyword evidence="10" id="KW-0756">Sterol biosynthesis</keyword>
<comment type="function">
    <text evidence="17">Squalene synthase; part of the gene cluster that mediates the biosynthesis of squalestatin S1 (SQS1, also known as zaragozic acid A), a heavily oxidized fungal polyketide that offers potent cholesterol lowering activity by targeting squalene synthase (SS). Catalyzes the condensation of 2 two farnesyl pyrophosphate moieties to form squalene. The presence of a gene encoding a squalene synthase supports the identification of the cluster as being responsible for SQS1 production and suggests a likely mechanism for self-resistance.</text>
</comment>
<comment type="subcellular location">
    <subcellularLocation>
        <location evidence="2">Membrane</location>
    </subcellularLocation>
</comment>
<keyword evidence="9" id="KW-1133">Transmembrane helix</keyword>
<proteinExistence type="inferred from homology"/>
<keyword evidence="11" id="KW-0443">Lipid metabolism</keyword>
<dbReference type="SUPFAM" id="SSF48576">
    <property type="entry name" value="Terpenoid synthases"/>
    <property type="match status" value="1"/>
</dbReference>
<sequence>MAPSMSHYLTHPAELRAMLQWKLLHAPIYRSDETPGTQTHDLKECWRFLALTSRSFVAVIQQLHPELLMPMCIFYLALRSLDTIEDDMTLPIAVKEPLLRDFDQHLDDETWTFDGSGPDEKDREVLVKFDCVAREYNKLKEEYRRIIADITKRMGAGMADYAVTADTVGVKTIADYELYCHYVAGLVGEGVTRMFVLASLAEPRVMEKPELAEAMAQLLQQTNIIRDVHEDHMDNRHFWPTEVWSKHVDKFSDLFQKDPPGQRKALECMSEMVLMALEKAPDCLSYMANVREQSVFNFVAIPQTMAMATLELCFQNPSVFDRNIKITRGVACQLLIDSVKDLRYVGRAFSRYAAKIQKKNRPEDPNYSKIDAACTAITQSTHRLLLDYKPPPTLRAQHLWLSPHSHY</sequence>
<accession>N1PGL4</accession>
<protein>
    <recommendedName>
        <fullName evidence="4">squalene synthase</fullName>
        <ecNumber evidence="4">2.5.1.21</ecNumber>
    </recommendedName>
</protein>
<dbReference type="InterPro" id="IPR008949">
    <property type="entry name" value="Isoprenoid_synthase_dom_sf"/>
</dbReference>
<dbReference type="InterPro" id="IPR006449">
    <property type="entry name" value="Squal_synth-like"/>
</dbReference>
<dbReference type="InterPro" id="IPR033904">
    <property type="entry name" value="Trans_IPPS_HH"/>
</dbReference>
<evidence type="ECO:0000256" key="5">
    <source>
        <dbReference type="ARBA" id="ARBA00022516"/>
    </source>
</evidence>
<evidence type="ECO:0000256" key="14">
    <source>
        <dbReference type="ARBA" id="ARBA00023221"/>
    </source>
</evidence>
<evidence type="ECO:0000256" key="13">
    <source>
        <dbReference type="ARBA" id="ARBA00023166"/>
    </source>
</evidence>
<dbReference type="EC" id="2.5.1.21" evidence="4"/>
<keyword evidence="13" id="KW-1207">Sterol metabolism</keyword>
<dbReference type="FunFam" id="1.10.600.10:FF:000003">
    <property type="entry name" value="Farnesyl-diphosphate farnesyltransferase 1"/>
    <property type="match status" value="1"/>
</dbReference>
<dbReference type="Proteomes" id="UP000016933">
    <property type="component" value="Unassembled WGS sequence"/>
</dbReference>
<dbReference type="Gene3D" id="1.10.600.10">
    <property type="entry name" value="Farnesyl Diphosphate Synthase"/>
    <property type="match status" value="1"/>
</dbReference>
<dbReference type="GO" id="GO:0005789">
    <property type="term" value="C:endoplasmic reticulum membrane"/>
    <property type="evidence" value="ECO:0007669"/>
    <property type="project" value="TreeGrafter"/>
</dbReference>
<dbReference type="AlphaFoldDB" id="N1PGL4"/>
<evidence type="ECO:0000256" key="3">
    <source>
        <dbReference type="ARBA" id="ARBA00006251"/>
    </source>
</evidence>
<evidence type="ECO:0000256" key="4">
    <source>
        <dbReference type="ARBA" id="ARBA00012373"/>
    </source>
</evidence>
<evidence type="ECO:0000256" key="17">
    <source>
        <dbReference type="ARBA" id="ARBA00053206"/>
    </source>
</evidence>